<dbReference type="Proteomes" id="UP001295469">
    <property type="component" value="Chromosome C03"/>
</dbReference>
<organism evidence="2">
    <name type="scientific">Brassica napus</name>
    <name type="common">Rape</name>
    <dbReference type="NCBI Taxonomy" id="3708"/>
    <lineage>
        <taxon>Eukaryota</taxon>
        <taxon>Viridiplantae</taxon>
        <taxon>Streptophyta</taxon>
        <taxon>Embryophyta</taxon>
        <taxon>Tracheophyta</taxon>
        <taxon>Spermatophyta</taxon>
        <taxon>Magnoliopsida</taxon>
        <taxon>eudicotyledons</taxon>
        <taxon>Gunneridae</taxon>
        <taxon>Pentapetalae</taxon>
        <taxon>rosids</taxon>
        <taxon>malvids</taxon>
        <taxon>Brassicales</taxon>
        <taxon>Brassicaceae</taxon>
        <taxon>Brassiceae</taxon>
        <taxon>Brassica</taxon>
    </lineage>
</organism>
<evidence type="ECO:0000256" key="1">
    <source>
        <dbReference type="SAM" id="MobiDB-lite"/>
    </source>
</evidence>
<name>A0A816IDG7_BRANA</name>
<dbReference type="PANTHER" id="PTHR23092">
    <property type="entry name" value="POLY(A) RNA POLYMERASE"/>
    <property type="match status" value="1"/>
</dbReference>
<accession>A0A816IDG7</accession>
<dbReference type="InterPro" id="IPR045862">
    <property type="entry name" value="Trf4-like"/>
</dbReference>
<feature type="region of interest" description="Disordered" evidence="1">
    <location>
        <begin position="150"/>
        <end position="200"/>
    </location>
</feature>
<reference evidence="2" key="1">
    <citation type="submission" date="2021-01" db="EMBL/GenBank/DDBJ databases">
        <authorList>
            <consortium name="Genoscope - CEA"/>
            <person name="William W."/>
        </authorList>
    </citation>
    <scope>NUCLEOTIDE SEQUENCE</scope>
</reference>
<dbReference type="EMBL" id="HG994367">
    <property type="protein sequence ID" value="CAF1703010.1"/>
    <property type="molecule type" value="Genomic_DNA"/>
</dbReference>
<feature type="compositionally biased region" description="Polar residues" evidence="1">
    <location>
        <begin position="171"/>
        <end position="181"/>
    </location>
</feature>
<dbReference type="Gene3D" id="1.10.1410.10">
    <property type="match status" value="1"/>
</dbReference>
<dbReference type="SUPFAM" id="SSF81631">
    <property type="entry name" value="PAP/OAS1 substrate-binding domain"/>
    <property type="match status" value="1"/>
</dbReference>
<dbReference type="GO" id="GO:1990817">
    <property type="term" value="F:poly(A) RNA polymerase activity"/>
    <property type="evidence" value="ECO:0007669"/>
    <property type="project" value="InterPro"/>
</dbReference>
<evidence type="ECO:0000313" key="2">
    <source>
        <dbReference type="EMBL" id="CAF1703010.1"/>
    </source>
</evidence>
<dbReference type="PANTHER" id="PTHR23092:SF48">
    <property type="entry name" value="NUCLEOTIDYLTRANSFERASE FAMILY PROTEIN"/>
    <property type="match status" value="1"/>
</dbReference>
<gene>
    <name evidence="2" type="ORF">DARMORV10_C03P39290.1</name>
</gene>
<dbReference type="AlphaFoldDB" id="A0A816IDG7"/>
<sequence length="200" mass="22436">MAQTVSPLTKTAIAGNLANAKCVRLDISFKTPSHTCLQTTQLVFQFPAATPLALVLKQFLADRTLDQSYSGGLSSYCLVSRLLITRFLQHEHHLGRSINPNIGRLLMDFVYFFGNVFDPRQMRGSVQGSGIYRNRERGHSLSVVGRLKHRLGQQPNQPSKKMHWLKRKSPINVSRLGQTDNTPEREEGGGSFGRMVESRL</sequence>
<proteinExistence type="predicted"/>
<protein>
    <submittedName>
        <fullName evidence="2">(rape) hypothetical protein</fullName>
    </submittedName>
</protein>
<feature type="compositionally biased region" description="Basic residues" evidence="1">
    <location>
        <begin position="160"/>
        <end position="169"/>
    </location>
</feature>